<dbReference type="FunFam" id="3.40.50.300:FF:000011">
    <property type="entry name" value="Putative ABC transporter ATP-binding component"/>
    <property type="match status" value="1"/>
</dbReference>
<dbReference type="InterPro" id="IPR037118">
    <property type="entry name" value="Val-tRNA_synth_C_sf"/>
</dbReference>
<sequence length="647" mass="75262">MILLQLNDISKSFDGEDIFTRVNFEVKTGERIGVVGRNGAGKSTLMKIIAGVEDYDSGHISKIKNLRMGYLTQQMTLNSSASVFEEMSKPFEHLKKMELLIREETNWLADQASNYDSEEYQQHMERYESLTNQFEQLDGYQYESKIKTVLHGLNFNEDDFDKPINDFSGGQKTRLSLAQMLLNEPDLLLLDEPTNHLDLETTKWLEDYLKYFKGAIVIISHDRYFLDKIVTQIYDVALGDVKRYVGNYEQFIEQRDKYYESKMQEYERQQDEIKRLETFVEKNITRASTSGMAKSRRKTLEKMERIDKPMLDARSANIQFGFNRNTGNDVMHIRNLKIGYDSPITSPINIEVSKGDHIAFIGPNGVGKTTLIKTIARRQKQLEGEITFGANLQIGYYDQKQAEFKSNKTIIDYVWDQYPTMNEKDIRAILGRFLFVQDDVKKVINDLSGGEKARLQLALLMLQRDNVLILDEPTNHLDIDSKEMLEQALKDFEGTILFVSHDRYFINQLANKVFDLNNDGGQMYLGDYQYYIEKTEEAAALEAFKNERNDLSKEDTSNQNEANENVNTYDSQKQQRREQRKLERLIENCEAKIETFENEIARIDEQLTQPDVFNNPDKASSLANQKLETEQKLEQVMLEWENLQENI</sequence>
<organism evidence="6 7">
    <name type="scientific">Staphylococcus haemolyticus</name>
    <dbReference type="NCBI Taxonomy" id="1283"/>
    <lineage>
        <taxon>Bacteria</taxon>
        <taxon>Bacillati</taxon>
        <taxon>Bacillota</taxon>
        <taxon>Bacilli</taxon>
        <taxon>Bacillales</taxon>
        <taxon>Staphylococcaceae</taxon>
        <taxon>Staphylococcus</taxon>
    </lineage>
</organism>
<dbReference type="Pfam" id="PF16326">
    <property type="entry name" value="ABC_tran_CTD"/>
    <property type="match status" value="1"/>
</dbReference>
<evidence type="ECO:0000256" key="1">
    <source>
        <dbReference type="ARBA" id="ARBA00022737"/>
    </source>
</evidence>
<dbReference type="InterPro" id="IPR051309">
    <property type="entry name" value="ABCF_ATPase"/>
</dbReference>
<dbReference type="InterPro" id="IPR003439">
    <property type="entry name" value="ABC_transporter-like_ATP-bd"/>
</dbReference>
<gene>
    <name evidence="6" type="ORF">AL503_007925</name>
</gene>
<dbReference type="GO" id="GO:0003677">
    <property type="term" value="F:DNA binding"/>
    <property type="evidence" value="ECO:0007669"/>
    <property type="project" value="InterPro"/>
</dbReference>
<dbReference type="Pfam" id="PF12848">
    <property type="entry name" value="ABC_tran_Xtn"/>
    <property type="match status" value="1"/>
</dbReference>
<dbReference type="GO" id="GO:0005524">
    <property type="term" value="F:ATP binding"/>
    <property type="evidence" value="ECO:0007669"/>
    <property type="project" value="UniProtKB-KW"/>
</dbReference>
<evidence type="ECO:0000313" key="6">
    <source>
        <dbReference type="EMBL" id="PNN20713.1"/>
    </source>
</evidence>
<dbReference type="SMART" id="SM00382">
    <property type="entry name" value="AAA"/>
    <property type="match status" value="2"/>
</dbReference>
<keyword evidence="2" id="KW-0547">Nucleotide-binding</keyword>
<proteinExistence type="predicted"/>
<dbReference type="SUPFAM" id="SSF52540">
    <property type="entry name" value="P-loop containing nucleoside triphosphate hydrolases"/>
    <property type="match status" value="2"/>
</dbReference>
<name>A0A2K0A6T1_STAHA</name>
<keyword evidence="1" id="KW-0677">Repeat</keyword>
<dbReference type="AlphaFoldDB" id="A0A2K0A6T1"/>
<evidence type="ECO:0000256" key="2">
    <source>
        <dbReference type="ARBA" id="ARBA00022741"/>
    </source>
</evidence>
<dbReference type="Proteomes" id="UP000053523">
    <property type="component" value="Unassembled WGS sequence"/>
</dbReference>
<dbReference type="PANTHER" id="PTHR42855">
    <property type="entry name" value="ABC TRANSPORTER ATP-BINDING SUBUNIT"/>
    <property type="match status" value="1"/>
</dbReference>
<evidence type="ECO:0000313" key="7">
    <source>
        <dbReference type="Proteomes" id="UP000053523"/>
    </source>
</evidence>
<comment type="caution">
    <text evidence="6">The sequence shown here is derived from an EMBL/GenBank/DDBJ whole genome shotgun (WGS) entry which is preliminary data.</text>
</comment>
<dbReference type="EMBL" id="LORN02000015">
    <property type="protein sequence ID" value="PNN20713.1"/>
    <property type="molecule type" value="Genomic_DNA"/>
</dbReference>
<reference evidence="6 7" key="1">
    <citation type="submission" date="2017-12" db="EMBL/GenBank/DDBJ databases">
        <title>FDA dAtabase for Regulatory Grade micrObial Sequences (FDA-ARGOS): Supporting development and validation of Infectious Disease Dx tests.</title>
        <authorList>
            <person name="Hoffmann M."/>
            <person name="Allard M."/>
            <person name="Evans P."/>
            <person name="Brown E."/>
            <person name="Tallon L."/>
            <person name="Sadzewicz L."/>
            <person name="Sengamalay N."/>
            <person name="Ott S."/>
            <person name="Godinez A."/>
            <person name="Nagaraj S."/>
            <person name="Vavikolanu K."/>
            <person name="Aluvathingal J."/>
            <person name="Nadendla S."/>
            <person name="Sichtig H."/>
        </authorList>
    </citation>
    <scope>NUCLEOTIDE SEQUENCE [LARGE SCALE GENOMIC DNA]</scope>
    <source>
        <strain evidence="6 7">FDAARGOS_148</strain>
    </source>
</reference>
<dbReference type="CDD" id="cd03221">
    <property type="entry name" value="ABCF_EF-3"/>
    <property type="match status" value="2"/>
</dbReference>
<dbReference type="Pfam" id="PF00005">
    <property type="entry name" value="ABC_tran"/>
    <property type="match status" value="2"/>
</dbReference>
<dbReference type="PANTHER" id="PTHR42855:SF2">
    <property type="entry name" value="DRUG RESISTANCE ABC TRANSPORTER,ATP-BINDING PROTEIN"/>
    <property type="match status" value="1"/>
</dbReference>
<protein>
    <submittedName>
        <fullName evidence="6">ABC transporter ATP-binding protein</fullName>
    </submittedName>
</protein>
<evidence type="ECO:0000259" key="5">
    <source>
        <dbReference type="PROSITE" id="PS50893"/>
    </source>
</evidence>
<dbReference type="Gene3D" id="1.10.287.380">
    <property type="entry name" value="Valyl-tRNA synthetase, C-terminal domain"/>
    <property type="match status" value="1"/>
</dbReference>
<feature type="domain" description="ABC transporter" evidence="5">
    <location>
        <begin position="4"/>
        <end position="263"/>
    </location>
</feature>
<feature type="region of interest" description="Disordered" evidence="4">
    <location>
        <begin position="550"/>
        <end position="576"/>
    </location>
</feature>
<dbReference type="PROSITE" id="PS00211">
    <property type="entry name" value="ABC_TRANSPORTER_1"/>
    <property type="match status" value="2"/>
</dbReference>
<dbReference type="InterPro" id="IPR003593">
    <property type="entry name" value="AAA+_ATPase"/>
</dbReference>
<dbReference type="PROSITE" id="PS50893">
    <property type="entry name" value="ABC_TRANSPORTER_2"/>
    <property type="match status" value="2"/>
</dbReference>
<dbReference type="Gene3D" id="3.40.50.300">
    <property type="entry name" value="P-loop containing nucleotide triphosphate hydrolases"/>
    <property type="match status" value="2"/>
</dbReference>
<evidence type="ECO:0000256" key="3">
    <source>
        <dbReference type="ARBA" id="ARBA00022840"/>
    </source>
</evidence>
<accession>A0A2K0A6T1</accession>
<dbReference type="FunFam" id="3.40.50.300:FF:000309">
    <property type="entry name" value="ABC transporter ATP-binding protein"/>
    <property type="match status" value="1"/>
</dbReference>
<dbReference type="InterPro" id="IPR027417">
    <property type="entry name" value="P-loop_NTPase"/>
</dbReference>
<feature type="compositionally biased region" description="Polar residues" evidence="4">
    <location>
        <begin position="557"/>
        <end position="571"/>
    </location>
</feature>
<dbReference type="InterPro" id="IPR032524">
    <property type="entry name" value="ABC_tran_C"/>
</dbReference>
<feature type="domain" description="ABC transporter" evidence="5">
    <location>
        <begin position="330"/>
        <end position="543"/>
    </location>
</feature>
<keyword evidence="3 6" id="KW-0067">ATP-binding</keyword>
<dbReference type="InterPro" id="IPR032781">
    <property type="entry name" value="ABC_tran_Xtn"/>
</dbReference>
<evidence type="ECO:0000256" key="4">
    <source>
        <dbReference type="SAM" id="MobiDB-lite"/>
    </source>
</evidence>
<dbReference type="InterPro" id="IPR017871">
    <property type="entry name" value="ABC_transporter-like_CS"/>
</dbReference>
<dbReference type="GO" id="GO:0016887">
    <property type="term" value="F:ATP hydrolysis activity"/>
    <property type="evidence" value="ECO:0007669"/>
    <property type="project" value="InterPro"/>
</dbReference>
<dbReference type="RefSeq" id="WP_037551266.1">
    <property type="nucleotide sequence ID" value="NZ_CAJCGD010000015.1"/>
</dbReference>